<name>A0A1P8WQQ5_9PLAN</name>
<keyword evidence="2" id="KW-1185">Reference proteome</keyword>
<dbReference type="Proteomes" id="UP000187735">
    <property type="component" value="Chromosome"/>
</dbReference>
<accession>A0A1P8WQQ5</accession>
<evidence type="ECO:0000313" key="2">
    <source>
        <dbReference type="Proteomes" id="UP000187735"/>
    </source>
</evidence>
<protein>
    <submittedName>
        <fullName evidence="1">Uncharacterized protein</fullName>
    </submittedName>
</protein>
<evidence type="ECO:0000313" key="1">
    <source>
        <dbReference type="EMBL" id="APZ96379.1"/>
    </source>
</evidence>
<dbReference type="AlphaFoldDB" id="A0A1P8WQQ5"/>
<dbReference type="KEGG" id="fmr:Fuma_06048"/>
<reference evidence="1 2" key="1">
    <citation type="journal article" date="2016" name="Front. Microbiol.">
        <title>Fuerstia marisgermanicae gen. nov., sp. nov., an Unusual Member of the Phylum Planctomycetes from the German Wadden Sea.</title>
        <authorList>
            <person name="Kohn T."/>
            <person name="Heuer A."/>
            <person name="Jogler M."/>
            <person name="Vollmers J."/>
            <person name="Boedeker C."/>
            <person name="Bunk B."/>
            <person name="Rast P."/>
            <person name="Borchert D."/>
            <person name="Glockner I."/>
            <person name="Freese H.M."/>
            <person name="Klenk H.P."/>
            <person name="Overmann J."/>
            <person name="Kaster A.K."/>
            <person name="Rohde M."/>
            <person name="Wiegand S."/>
            <person name="Jogler C."/>
        </authorList>
    </citation>
    <scope>NUCLEOTIDE SEQUENCE [LARGE SCALE GENOMIC DNA]</scope>
    <source>
        <strain evidence="1 2">NH11</strain>
    </source>
</reference>
<proteinExistence type="predicted"/>
<organism evidence="1 2">
    <name type="scientific">Fuerstiella marisgermanici</name>
    <dbReference type="NCBI Taxonomy" id="1891926"/>
    <lineage>
        <taxon>Bacteria</taxon>
        <taxon>Pseudomonadati</taxon>
        <taxon>Planctomycetota</taxon>
        <taxon>Planctomycetia</taxon>
        <taxon>Planctomycetales</taxon>
        <taxon>Planctomycetaceae</taxon>
        <taxon>Fuerstiella</taxon>
    </lineage>
</organism>
<sequence length="83" mass="8685">MTAAPAATETPPEAEASDSLLQKNMNSFGRPAFAGFLKPVSPFVVACAANGTDPAPPGIANGFPLPCRKHRRFRGIIPHKTAV</sequence>
<gene>
    <name evidence="1" type="ORF">Fuma_06048</name>
</gene>
<dbReference type="EMBL" id="CP017641">
    <property type="protein sequence ID" value="APZ96379.1"/>
    <property type="molecule type" value="Genomic_DNA"/>
</dbReference>